<name>A0A6M4WSL5_9ACTN</name>
<protein>
    <submittedName>
        <fullName evidence="1">Uncharacterized protein</fullName>
    </submittedName>
</protein>
<reference evidence="1" key="1">
    <citation type="submission" date="2020-03" db="EMBL/GenBank/DDBJ databases">
        <title>Molecular networking-based the target discovery of potent antiproliferative macrolactams: 5/6/7/16 polycyclic ansamycins and glycosylated trienomycin from Streptomyces cacaoi subsp. asoensis.</title>
        <authorList>
            <person name="Liu L.-L."/>
        </authorList>
    </citation>
    <scope>NUCLEOTIDE SEQUENCE [LARGE SCALE GENOMIC DNA]</scope>
    <source>
        <strain evidence="1">H2S5</strain>
    </source>
</reference>
<organism evidence="1 2">
    <name type="scientific">Streptomyces asoensis</name>
    <dbReference type="NCBI Taxonomy" id="249586"/>
    <lineage>
        <taxon>Bacteria</taxon>
        <taxon>Bacillati</taxon>
        <taxon>Actinomycetota</taxon>
        <taxon>Actinomycetes</taxon>
        <taxon>Kitasatosporales</taxon>
        <taxon>Streptomycetaceae</taxon>
        <taxon>Streptomyces</taxon>
    </lineage>
</organism>
<dbReference type="EMBL" id="CP049838">
    <property type="protein sequence ID" value="QJT03118.1"/>
    <property type="molecule type" value="Genomic_DNA"/>
</dbReference>
<keyword evidence="2" id="KW-1185">Reference proteome</keyword>
<dbReference type="AlphaFoldDB" id="A0A6M4WSL5"/>
<proteinExistence type="predicted"/>
<dbReference type="RefSeq" id="WP_171398593.1">
    <property type="nucleotide sequence ID" value="NZ_CP049838.1"/>
</dbReference>
<sequence length="133" mass="13716">MSEGVRGERTDGFGRRVDQPLELQPLVLVHDVDGVAKGLLVELVQEGGEEAVQDLGGFEPGLQVLVVPIYLLLRLFDLVGGGREGGGLFRLGEGASIVVGPGLGAEVVLEVRAAQLGDDVPAGFDEGDAGAPC</sequence>
<gene>
    <name evidence="1" type="ORF">G9272_24870</name>
</gene>
<accession>A0A6M4WSL5</accession>
<evidence type="ECO:0000313" key="2">
    <source>
        <dbReference type="Proteomes" id="UP000502665"/>
    </source>
</evidence>
<dbReference type="Proteomes" id="UP000502665">
    <property type="component" value="Chromosome"/>
</dbReference>
<evidence type="ECO:0000313" key="1">
    <source>
        <dbReference type="EMBL" id="QJT03118.1"/>
    </source>
</evidence>